<gene>
    <name evidence="2" type="ORF">C1H46_038626</name>
</gene>
<organism evidence="2 3">
    <name type="scientific">Malus baccata</name>
    <name type="common">Siberian crab apple</name>
    <name type="synonym">Pyrus baccata</name>
    <dbReference type="NCBI Taxonomy" id="106549"/>
    <lineage>
        <taxon>Eukaryota</taxon>
        <taxon>Viridiplantae</taxon>
        <taxon>Streptophyta</taxon>
        <taxon>Embryophyta</taxon>
        <taxon>Tracheophyta</taxon>
        <taxon>Spermatophyta</taxon>
        <taxon>Magnoliopsida</taxon>
        <taxon>eudicotyledons</taxon>
        <taxon>Gunneridae</taxon>
        <taxon>Pentapetalae</taxon>
        <taxon>rosids</taxon>
        <taxon>fabids</taxon>
        <taxon>Rosales</taxon>
        <taxon>Rosaceae</taxon>
        <taxon>Amygdaloideae</taxon>
        <taxon>Maleae</taxon>
        <taxon>Malus</taxon>
    </lineage>
</organism>
<dbReference type="STRING" id="106549.A0A540KNU9"/>
<dbReference type="PANTHER" id="PTHR32444:SF246">
    <property type="entry name" value="S-LOCUS-SPECIFIC GLYCOPROTEIN S13-LIKE"/>
    <property type="match status" value="1"/>
</dbReference>
<proteinExistence type="predicted"/>
<dbReference type="EMBL" id="VIEB01001070">
    <property type="protein sequence ID" value="TQD75857.1"/>
    <property type="molecule type" value="Genomic_DNA"/>
</dbReference>
<protein>
    <recommendedName>
        <fullName evidence="1">Apple domain-containing protein</fullName>
    </recommendedName>
</protein>
<accession>A0A540KNU9</accession>
<dbReference type="Pfam" id="PF08276">
    <property type="entry name" value="PAN_2"/>
    <property type="match status" value="1"/>
</dbReference>
<evidence type="ECO:0000313" key="2">
    <source>
        <dbReference type="EMBL" id="TQD75857.1"/>
    </source>
</evidence>
<feature type="domain" description="Apple" evidence="1">
    <location>
        <begin position="1"/>
        <end position="70"/>
    </location>
</feature>
<reference evidence="2 3" key="1">
    <citation type="journal article" date="2019" name="G3 (Bethesda)">
        <title>Sequencing of a Wild Apple (Malus baccata) Genome Unravels the Differences Between Cultivated and Wild Apple Species Regarding Disease Resistance and Cold Tolerance.</title>
        <authorList>
            <person name="Chen X."/>
        </authorList>
    </citation>
    <scope>NUCLEOTIDE SEQUENCE [LARGE SCALE GENOMIC DNA]</scope>
    <source>
        <strain evidence="3">cv. Shandingzi</strain>
        <tissue evidence="2">Leaves</tissue>
    </source>
</reference>
<sequence>MKLPDHAIILESMSTSECESECLRNCSCTSYAYSNVIEGGTVKCLTRLDDLTDLVENHGLGQTIYIHVHRSDQGMSV</sequence>
<evidence type="ECO:0000313" key="3">
    <source>
        <dbReference type="Proteomes" id="UP000315295"/>
    </source>
</evidence>
<dbReference type="SUPFAM" id="SSF57414">
    <property type="entry name" value="Hairpin loop containing domain-like"/>
    <property type="match status" value="1"/>
</dbReference>
<evidence type="ECO:0000259" key="1">
    <source>
        <dbReference type="PROSITE" id="PS50948"/>
    </source>
</evidence>
<dbReference type="AlphaFoldDB" id="A0A540KNU9"/>
<comment type="caution">
    <text evidence="2">The sequence shown here is derived from an EMBL/GenBank/DDBJ whole genome shotgun (WGS) entry which is preliminary data.</text>
</comment>
<dbReference type="InterPro" id="IPR003609">
    <property type="entry name" value="Pan_app"/>
</dbReference>
<dbReference type="Proteomes" id="UP000315295">
    <property type="component" value="Unassembled WGS sequence"/>
</dbReference>
<dbReference type="PROSITE" id="PS50948">
    <property type="entry name" value="PAN"/>
    <property type="match status" value="1"/>
</dbReference>
<dbReference type="CDD" id="cd01098">
    <property type="entry name" value="PAN_AP_plant"/>
    <property type="match status" value="1"/>
</dbReference>
<name>A0A540KNU9_MALBA</name>
<keyword evidence="3" id="KW-1185">Reference proteome</keyword>
<dbReference type="PANTHER" id="PTHR32444">
    <property type="entry name" value="BULB-TYPE LECTIN DOMAIN-CONTAINING PROTEIN"/>
    <property type="match status" value="1"/>
</dbReference>